<keyword evidence="3 6" id="KW-0812">Transmembrane</keyword>
<evidence type="ECO:0000259" key="8">
    <source>
        <dbReference type="Pfam" id="PF12704"/>
    </source>
</evidence>
<dbReference type="Pfam" id="PF12704">
    <property type="entry name" value="MacB_PCD"/>
    <property type="match status" value="2"/>
</dbReference>
<dbReference type="PANTHER" id="PTHR30572">
    <property type="entry name" value="MEMBRANE COMPONENT OF TRANSPORTER-RELATED"/>
    <property type="match status" value="1"/>
</dbReference>
<dbReference type="OrthoDB" id="5933722at2"/>
<dbReference type="EMBL" id="CP032382">
    <property type="protein sequence ID" value="AYB34268.1"/>
    <property type="molecule type" value="Genomic_DNA"/>
</dbReference>
<dbReference type="GO" id="GO:0022857">
    <property type="term" value="F:transmembrane transporter activity"/>
    <property type="evidence" value="ECO:0007669"/>
    <property type="project" value="TreeGrafter"/>
</dbReference>
<keyword evidence="5 6" id="KW-0472">Membrane</keyword>
<feature type="transmembrane region" description="Helical" evidence="6">
    <location>
        <begin position="741"/>
        <end position="760"/>
    </location>
</feature>
<organism evidence="9 10">
    <name type="scientific">Chryseolinea soli</name>
    <dbReference type="NCBI Taxonomy" id="2321403"/>
    <lineage>
        <taxon>Bacteria</taxon>
        <taxon>Pseudomonadati</taxon>
        <taxon>Bacteroidota</taxon>
        <taxon>Cytophagia</taxon>
        <taxon>Cytophagales</taxon>
        <taxon>Fulvivirgaceae</taxon>
        <taxon>Chryseolinea</taxon>
    </lineage>
</organism>
<keyword evidence="2" id="KW-1003">Cell membrane</keyword>
<feature type="transmembrane region" description="Helical" evidence="6">
    <location>
        <begin position="776"/>
        <end position="798"/>
    </location>
</feature>
<dbReference type="InterPro" id="IPR025857">
    <property type="entry name" value="MacB_PCD"/>
</dbReference>
<protein>
    <submittedName>
        <fullName evidence="9">FtsX-like permease family protein</fullName>
    </submittedName>
</protein>
<evidence type="ECO:0000256" key="3">
    <source>
        <dbReference type="ARBA" id="ARBA00022692"/>
    </source>
</evidence>
<gene>
    <name evidence="9" type="ORF">D4L85_28450</name>
</gene>
<dbReference type="KEGG" id="chk:D4L85_28450"/>
<comment type="subcellular location">
    <subcellularLocation>
        <location evidence="1">Cell membrane</location>
        <topology evidence="1">Multi-pass membrane protein</topology>
    </subcellularLocation>
</comment>
<keyword evidence="10" id="KW-1185">Reference proteome</keyword>
<evidence type="ECO:0000256" key="2">
    <source>
        <dbReference type="ARBA" id="ARBA00022475"/>
    </source>
</evidence>
<proteinExistence type="predicted"/>
<dbReference type="Proteomes" id="UP000266183">
    <property type="component" value="Chromosome"/>
</dbReference>
<name>A0A385SZR9_9BACT</name>
<keyword evidence="4 6" id="KW-1133">Transmembrane helix</keyword>
<dbReference type="GO" id="GO:0005886">
    <property type="term" value="C:plasma membrane"/>
    <property type="evidence" value="ECO:0007669"/>
    <property type="project" value="UniProtKB-SubCell"/>
</dbReference>
<dbReference type="AlphaFoldDB" id="A0A385SZR9"/>
<evidence type="ECO:0000313" key="10">
    <source>
        <dbReference type="Proteomes" id="UP000266183"/>
    </source>
</evidence>
<feature type="transmembrane region" description="Helical" evidence="6">
    <location>
        <begin position="356"/>
        <end position="374"/>
    </location>
</feature>
<accession>A0A385SZR9</accession>
<evidence type="ECO:0000313" key="9">
    <source>
        <dbReference type="EMBL" id="AYB34268.1"/>
    </source>
</evidence>
<feature type="transmembrane region" description="Helical" evidence="6">
    <location>
        <begin position="300"/>
        <end position="322"/>
    </location>
</feature>
<dbReference type="PANTHER" id="PTHR30572:SF18">
    <property type="entry name" value="ABC-TYPE MACROLIDE FAMILY EXPORT SYSTEM PERMEASE COMPONENT 2"/>
    <property type="match status" value="1"/>
</dbReference>
<feature type="domain" description="ABC3 transporter permease C-terminal" evidence="7">
    <location>
        <begin position="306"/>
        <end position="420"/>
    </location>
</feature>
<evidence type="ECO:0000256" key="1">
    <source>
        <dbReference type="ARBA" id="ARBA00004651"/>
    </source>
</evidence>
<feature type="domain" description="MacB-like periplasmic core" evidence="8">
    <location>
        <begin position="24"/>
        <end position="244"/>
    </location>
</feature>
<evidence type="ECO:0000259" key="7">
    <source>
        <dbReference type="Pfam" id="PF02687"/>
    </source>
</evidence>
<feature type="domain" description="ABC3 transporter permease C-terminal" evidence="7">
    <location>
        <begin position="692"/>
        <end position="805"/>
    </location>
</feature>
<feature type="transmembrane region" description="Helical" evidence="6">
    <location>
        <begin position="20"/>
        <end position="41"/>
    </location>
</feature>
<dbReference type="Pfam" id="PF02687">
    <property type="entry name" value="FtsX"/>
    <property type="match status" value="2"/>
</dbReference>
<evidence type="ECO:0000256" key="5">
    <source>
        <dbReference type="ARBA" id="ARBA00023136"/>
    </source>
</evidence>
<sequence length="812" mass="91718">MFQNYFKTAIRSIFRERYYALIKIAGLALGLGTSLVLFLYVTHQLSYDSMHPDVDRLYRVNMTNIWNPKGGYWGSTGPAVANALITEYPSIETVLRINTPGGQIVRYTKPNRDVVAFNEERVLAADSTFFSFFAFELKEGDPRTALEGKNKVVISDEAAKRLFGDEPALGKLIQIGDQRETAEITGVTKTQPTNVHFHFDYLLSMPSVPIIKQMEWSWIFTQVVTYVKLKPGTDVTALNKTLKTLPMRYAPATFQRIGIDFNEFIKERGAWEVYLQPVREMRLYSSDTGNRLGPVGDIKYVYVFSIVAAFILLIAVVNFINLSTARGASRAKEVGVKKTLGLHRASLIAQFQVENILVTFVAMLLGLGVMELLRMLIQPLTGLEIPVTLWDNKLFFAIIILLPLVVGFLAGLYPAFYLTSFRPAQVLKGKMISGLRTSNLRNVLVIFQFTISIALMVATMVVFDQLKYFQSASLGFNQESMLIVNNSEKLGNQLQSFRDEIATYPGVEEVSASADFRKAFEDIFMREGNDLKLPITYMKIDDYYLATAQHQLVAGRGFEPNRPSDVNAVILNETAVRLYGWTPEQAIGQHIIYVGDDVGRQEIIGVVKDFHFRSLYETINPFMFFNIKSKIFGDLRTVSIRFNTPDVASLIARIEKRWNQIADATPFEYSFLDEQLKMRYQEEQRLGSLFSVFTVLSITIAIIGLVGLVAYSAEQRKKEIGVRKVFGASLSSIYLMMNTQYVKLLVVALIIATPLSWWVMQQWLDTFQYRVSINPWLFILAGGAELILAMICVGYLALRAASLNPAVVLKEE</sequence>
<feature type="domain" description="MacB-like periplasmic core" evidence="8">
    <location>
        <begin position="450"/>
        <end position="654"/>
    </location>
</feature>
<reference evidence="10" key="1">
    <citation type="submission" date="2018-09" db="EMBL/GenBank/DDBJ databases">
        <title>Chryseolinea sp. KIS68-18 isolated from soil.</title>
        <authorList>
            <person name="Weon H.-Y."/>
            <person name="Kwon S.-W."/>
            <person name="Lee S.A."/>
        </authorList>
    </citation>
    <scope>NUCLEOTIDE SEQUENCE [LARGE SCALE GENOMIC DNA]</scope>
    <source>
        <strain evidence="10">KIS68-18</strain>
    </source>
</reference>
<feature type="transmembrane region" description="Helical" evidence="6">
    <location>
        <begin position="394"/>
        <end position="419"/>
    </location>
</feature>
<evidence type="ECO:0000256" key="6">
    <source>
        <dbReference type="SAM" id="Phobius"/>
    </source>
</evidence>
<dbReference type="InterPro" id="IPR003838">
    <property type="entry name" value="ABC3_permease_C"/>
</dbReference>
<evidence type="ECO:0000256" key="4">
    <source>
        <dbReference type="ARBA" id="ARBA00022989"/>
    </source>
</evidence>
<feature type="transmembrane region" description="Helical" evidence="6">
    <location>
        <begin position="440"/>
        <end position="463"/>
    </location>
</feature>
<dbReference type="InterPro" id="IPR050250">
    <property type="entry name" value="Macrolide_Exporter_MacB"/>
</dbReference>
<feature type="transmembrane region" description="Helical" evidence="6">
    <location>
        <begin position="686"/>
        <end position="711"/>
    </location>
</feature>
<dbReference type="RefSeq" id="WP_119757487.1">
    <property type="nucleotide sequence ID" value="NZ_CP032382.1"/>
</dbReference>